<dbReference type="SMART" id="SM00367">
    <property type="entry name" value="LRR_CC"/>
    <property type="match status" value="5"/>
</dbReference>
<evidence type="ECO:0000313" key="1">
    <source>
        <dbReference type="EMBL" id="KAG2377547.1"/>
    </source>
</evidence>
<dbReference type="InterPro" id="IPR006553">
    <property type="entry name" value="Leu-rich_rpt_Cys-con_subtyp"/>
</dbReference>
<dbReference type="AlphaFoldDB" id="A0AA88KEJ0"/>
<evidence type="ECO:0000313" key="2">
    <source>
        <dbReference type="Proteomes" id="UP000816034"/>
    </source>
</evidence>
<keyword evidence="2" id="KW-1185">Reference proteome</keyword>
<dbReference type="GO" id="GO:0031146">
    <property type="term" value="P:SCF-dependent proteasomal ubiquitin-dependent protein catabolic process"/>
    <property type="evidence" value="ECO:0007669"/>
    <property type="project" value="TreeGrafter"/>
</dbReference>
<dbReference type="InterPro" id="IPR032675">
    <property type="entry name" value="LRR_dom_sf"/>
</dbReference>
<dbReference type="PANTHER" id="PTHR13318">
    <property type="entry name" value="PARTNER OF PAIRED, ISOFORM B-RELATED"/>
    <property type="match status" value="1"/>
</dbReference>
<reference evidence="1 2" key="1">
    <citation type="journal article" date="2018" name="BMC Genomics">
        <title>The genome of Naegleria lovaniensis, the basis for a comparative approach to unravel pathogenicity factors of the human pathogenic amoeba N. fowleri.</title>
        <authorList>
            <person name="Liechti N."/>
            <person name="Schurch N."/>
            <person name="Bruggmann R."/>
            <person name="Wittwer M."/>
        </authorList>
    </citation>
    <scope>NUCLEOTIDE SEQUENCE [LARGE SCALE GENOMIC DNA]</scope>
    <source>
        <strain evidence="1 2">ATCC 30569</strain>
    </source>
</reference>
<dbReference type="Proteomes" id="UP000816034">
    <property type="component" value="Unassembled WGS sequence"/>
</dbReference>
<proteinExistence type="predicted"/>
<dbReference type="InterPro" id="IPR001611">
    <property type="entry name" value="Leu-rich_rpt"/>
</dbReference>
<sequence>MSSVIITSSFRVPAFCEIPEEVFHCQIFIHFDYVWMYRVFRLVCKHSDRIVTRNSFSSVNELKVFLDNNVYRTRSFIECCEKGYFQHVKSLRICGGRELSQLSKDMDLIDVFDDDSCCSLQRLDTYLNCFPNLQKLQLDKRYFDDSIVKGMINCQNLKNLTHLDLFSARIHDKSISLIVSNPLFSNLTCLRMNQILGKECVKRICSSPYLSNLRDLQLLTCKIGDAGLYEISQSTTLKQLTALDLYGNDISFDGVKYIEHSSVFNNLISLNLQENNIPTEGIEYLATCKNLSNLEEFKFGRVLTAVSIREIIAIFNGPMKKSRSLLFSPSSDAEFEQFISCKNISSLKSLDMNCCCLFSNHGLTLLTNCENLSQLETLRIGYTKVTNFMPLITSKYLKNLTALNVSGQGTLTSSTLLELSKAFPKLKVLDFAGNDGISMDSILQSLDHLKYLEVLYLPNIDWVSPEKIQQFASHPVMARLTHLTCTNKKNDFIMNFFGEFSQLENLTYLNMRGQPLSVEEVQVLASTPKLRNLRYLFLPRGCPATPLCDILKKSPYLYGINDGERNHLEGLFY</sequence>
<name>A0AA88KEJ0_NAELO</name>
<dbReference type="Gene3D" id="3.80.10.10">
    <property type="entry name" value="Ribonuclease Inhibitor"/>
    <property type="match status" value="2"/>
</dbReference>
<gene>
    <name evidence="1" type="ORF">C9374_009063</name>
</gene>
<dbReference type="SUPFAM" id="SSF52058">
    <property type="entry name" value="L domain-like"/>
    <property type="match status" value="1"/>
</dbReference>
<comment type="caution">
    <text evidence="1">The sequence shown here is derived from an EMBL/GenBank/DDBJ whole genome shotgun (WGS) entry which is preliminary data.</text>
</comment>
<accession>A0AA88KEJ0</accession>
<dbReference type="EMBL" id="PYSW02000037">
    <property type="protein sequence ID" value="KAG2377547.1"/>
    <property type="molecule type" value="Genomic_DNA"/>
</dbReference>
<dbReference type="RefSeq" id="XP_044544809.1">
    <property type="nucleotide sequence ID" value="XM_044699209.1"/>
</dbReference>
<protein>
    <submittedName>
        <fullName evidence="1">Uncharacterized protein</fullName>
    </submittedName>
</protein>
<dbReference type="Pfam" id="PF13516">
    <property type="entry name" value="LRR_6"/>
    <property type="match status" value="2"/>
</dbReference>
<dbReference type="GO" id="GO:0019005">
    <property type="term" value="C:SCF ubiquitin ligase complex"/>
    <property type="evidence" value="ECO:0007669"/>
    <property type="project" value="TreeGrafter"/>
</dbReference>
<organism evidence="1 2">
    <name type="scientific">Naegleria lovaniensis</name>
    <name type="common">Amoeba</name>
    <dbReference type="NCBI Taxonomy" id="51637"/>
    <lineage>
        <taxon>Eukaryota</taxon>
        <taxon>Discoba</taxon>
        <taxon>Heterolobosea</taxon>
        <taxon>Tetramitia</taxon>
        <taxon>Eutetramitia</taxon>
        <taxon>Vahlkampfiidae</taxon>
        <taxon>Naegleria</taxon>
    </lineage>
</organism>
<dbReference type="GeneID" id="68101517"/>